<proteinExistence type="predicted"/>
<dbReference type="EMBL" id="JAHHHW010000076">
    <property type="protein sequence ID" value="MBW4431922.1"/>
    <property type="molecule type" value="Genomic_DNA"/>
</dbReference>
<dbReference type="AlphaFoldDB" id="A0A9E3LSM6"/>
<protein>
    <submittedName>
        <fullName evidence="1">Uncharacterized protein</fullName>
    </submittedName>
</protein>
<reference evidence="1" key="2">
    <citation type="journal article" date="2022" name="Microbiol. Resour. Announc.">
        <title>Metagenome Sequencing to Explore Phylogenomics of Terrestrial Cyanobacteria.</title>
        <authorList>
            <person name="Ward R.D."/>
            <person name="Stajich J.E."/>
            <person name="Johansen J.R."/>
            <person name="Huntemann M."/>
            <person name="Clum A."/>
            <person name="Foster B."/>
            <person name="Foster B."/>
            <person name="Roux S."/>
            <person name="Palaniappan K."/>
            <person name="Varghese N."/>
            <person name="Mukherjee S."/>
            <person name="Reddy T.B.K."/>
            <person name="Daum C."/>
            <person name="Copeland A."/>
            <person name="Chen I.A."/>
            <person name="Ivanova N.N."/>
            <person name="Kyrpides N.C."/>
            <person name="Shapiro N."/>
            <person name="Eloe-Fadrosh E.A."/>
            <person name="Pietrasiak N."/>
        </authorList>
    </citation>
    <scope>NUCLEOTIDE SEQUENCE</scope>
    <source>
        <strain evidence="1">HA4357-MV3</strain>
    </source>
</reference>
<evidence type="ECO:0000313" key="2">
    <source>
        <dbReference type="Proteomes" id="UP000813215"/>
    </source>
</evidence>
<reference evidence="1" key="1">
    <citation type="submission" date="2021-05" db="EMBL/GenBank/DDBJ databases">
        <authorList>
            <person name="Pietrasiak N."/>
            <person name="Ward R."/>
            <person name="Stajich J.E."/>
            <person name="Kurbessoian T."/>
        </authorList>
    </citation>
    <scope>NUCLEOTIDE SEQUENCE</scope>
    <source>
        <strain evidence="1">HA4357-MV3</strain>
    </source>
</reference>
<gene>
    <name evidence="1" type="ORF">KME28_09380</name>
</gene>
<evidence type="ECO:0000313" key="1">
    <source>
        <dbReference type="EMBL" id="MBW4431922.1"/>
    </source>
</evidence>
<name>A0A9E3LSM6_9NOST</name>
<dbReference type="Proteomes" id="UP000813215">
    <property type="component" value="Unassembled WGS sequence"/>
</dbReference>
<comment type="caution">
    <text evidence="1">The sequence shown here is derived from an EMBL/GenBank/DDBJ whole genome shotgun (WGS) entry which is preliminary data.</text>
</comment>
<accession>A0A9E3LSM6</accession>
<organism evidence="1 2">
    <name type="scientific">Pelatocladus maniniholoensis HA4357-MV3</name>
    <dbReference type="NCBI Taxonomy" id="1117104"/>
    <lineage>
        <taxon>Bacteria</taxon>
        <taxon>Bacillati</taxon>
        <taxon>Cyanobacteriota</taxon>
        <taxon>Cyanophyceae</taxon>
        <taxon>Nostocales</taxon>
        <taxon>Nostocaceae</taxon>
        <taxon>Pelatocladus</taxon>
    </lineage>
</organism>
<sequence length="102" mass="12085">MATMGRYCKAYSLKKLREFSQWTECTENTRKEKKEVSGNEVEINRELTDDDFLYVQENYVVTDGVFKDENIVFDNITPEWKDFCHKILAFELPVYKPVQVST</sequence>